<dbReference type="InterPro" id="IPR019906">
    <property type="entry name" value="Ribosomal_uL6_bac-type"/>
</dbReference>
<dbReference type="PRINTS" id="PR00059">
    <property type="entry name" value="RIBOSOMALL6"/>
</dbReference>
<dbReference type="InterPro" id="IPR036789">
    <property type="entry name" value="Ribosomal_uL6-like_a/b-dom_sf"/>
</dbReference>
<keyword evidence="2" id="KW-0694">RNA-binding</keyword>
<dbReference type="SUPFAM" id="SSF56053">
    <property type="entry name" value="Ribosomal protein L6"/>
    <property type="match status" value="2"/>
</dbReference>
<keyword evidence="4" id="KW-0687">Ribonucleoprotein</keyword>
<dbReference type="FunFam" id="3.90.930.12:FF:000002">
    <property type="entry name" value="50S ribosomal protein L6"/>
    <property type="match status" value="1"/>
</dbReference>
<dbReference type="PANTHER" id="PTHR11655:SF14">
    <property type="entry name" value="LARGE RIBOSOMAL SUBUNIT PROTEIN UL6M"/>
    <property type="match status" value="1"/>
</dbReference>
<evidence type="ECO:0000256" key="3">
    <source>
        <dbReference type="ARBA" id="ARBA00022980"/>
    </source>
</evidence>
<keyword evidence="3" id="KW-0689">Ribosomal protein</keyword>
<organism evidence="6">
    <name type="scientific">marine sediment metagenome</name>
    <dbReference type="NCBI Taxonomy" id="412755"/>
    <lineage>
        <taxon>unclassified sequences</taxon>
        <taxon>metagenomes</taxon>
        <taxon>ecological metagenomes</taxon>
    </lineage>
</organism>
<name>X0SRN7_9ZZZZ</name>
<feature type="domain" description="Large ribosomal subunit protein uL6 alpha-beta" evidence="5">
    <location>
        <begin position="11"/>
        <end position="83"/>
    </location>
</feature>
<dbReference type="Gene3D" id="3.90.930.12">
    <property type="entry name" value="Ribosomal protein L6, alpha-beta domain"/>
    <property type="match status" value="2"/>
</dbReference>
<accession>X0SRN7</accession>
<evidence type="ECO:0000256" key="4">
    <source>
        <dbReference type="ARBA" id="ARBA00023274"/>
    </source>
</evidence>
<evidence type="ECO:0000259" key="5">
    <source>
        <dbReference type="Pfam" id="PF00347"/>
    </source>
</evidence>
<dbReference type="PANTHER" id="PTHR11655">
    <property type="entry name" value="60S/50S RIBOSOMAL PROTEIN L6/L9"/>
    <property type="match status" value="1"/>
</dbReference>
<proteinExistence type="predicted"/>
<dbReference type="GO" id="GO:0003735">
    <property type="term" value="F:structural constituent of ribosome"/>
    <property type="evidence" value="ECO:0007669"/>
    <property type="project" value="InterPro"/>
</dbReference>
<evidence type="ECO:0000313" key="6">
    <source>
        <dbReference type="EMBL" id="GAF78547.1"/>
    </source>
</evidence>
<sequence>MSRIGQKPIAVPSGVKIELKDHSIKASGPKGELSWKYPDEIAVEFEESSLQIRVTRSSDESRIKALHGLTRALIANMVHGVQEEYEKKLEIYGTGYSCNLKGNRLLLNVGFVGRGIDAKGKAKEAQFIIDIPKGLTATVVTAAARGDTEPAKL</sequence>
<dbReference type="AlphaFoldDB" id="X0SRN7"/>
<dbReference type="GO" id="GO:0019843">
    <property type="term" value="F:rRNA binding"/>
    <property type="evidence" value="ECO:0007669"/>
    <property type="project" value="UniProtKB-KW"/>
</dbReference>
<reference evidence="6" key="1">
    <citation type="journal article" date="2014" name="Front. Microbiol.">
        <title>High frequency of phylogenetically diverse reductive dehalogenase-homologous genes in deep subseafloor sedimentary metagenomes.</title>
        <authorList>
            <person name="Kawai M."/>
            <person name="Futagami T."/>
            <person name="Toyoda A."/>
            <person name="Takaki Y."/>
            <person name="Nishi S."/>
            <person name="Hori S."/>
            <person name="Arai W."/>
            <person name="Tsubouchi T."/>
            <person name="Morono Y."/>
            <person name="Uchiyama I."/>
            <person name="Ito T."/>
            <person name="Fujiyama A."/>
            <person name="Inagaki F."/>
            <person name="Takami H."/>
        </authorList>
    </citation>
    <scope>NUCLEOTIDE SEQUENCE</scope>
    <source>
        <strain evidence="6">Expedition CK06-06</strain>
    </source>
</reference>
<dbReference type="EMBL" id="BARS01008420">
    <property type="protein sequence ID" value="GAF78547.1"/>
    <property type="molecule type" value="Genomic_DNA"/>
</dbReference>
<keyword evidence="1" id="KW-0699">rRNA-binding</keyword>
<feature type="non-terminal residue" evidence="6">
    <location>
        <position position="153"/>
    </location>
</feature>
<dbReference type="InterPro" id="IPR000702">
    <property type="entry name" value="Ribosomal_uL6-like"/>
</dbReference>
<dbReference type="GO" id="GO:0022625">
    <property type="term" value="C:cytosolic large ribosomal subunit"/>
    <property type="evidence" value="ECO:0007669"/>
    <property type="project" value="TreeGrafter"/>
</dbReference>
<protein>
    <recommendedName>
        <fullName evidence="5">Large ribosomal subunit protein uL6 alpha-beta domain-containing protein</fullName>
    </recommendedName>
</protein>
<dbReference type="GO" id="GO:0002181">
    <property type="term" value="P:cytoplasmic translation"/>
    <property type="evidence" value="ECO:0007669"/>
    <property type="project" value="TreeGrafter"/>
</dbReference>
<dbReference type="InterPro" id="IPR020040">
    <property type="entry name" value="Ribosomal_uL6_a/b-dom"/>
</dbReference>
<comment type="caution">
    <text evidence="6">The sequence shown here is derived from an EMBL/GenBank/DDBJ whole genome shotgun (WGS) entry which is preliminary data.</text>
</comment>
<gene>
    <name evidence="6" type="ORF">S01H1_16058</name>
</gene>
<evidence type="ECO:0000256" key="2">
    <source>
        <dbReference type="ARBA" id="ARBA00022884"/>
    </source>
</evidence>
<dbReference type="Pfam" id="PF00347">
    <property type="entry name" value="Ribosomal_L6"/>
    <property type="match status" value="1"/>
</dbReference>
<evidence type="ECO:0000256" key="1">
    <source>
        <dbReference type="ARBA" id="ARBA00022730"/>
    </source>
</evidence>